<gene>
    <name evidence="2" type="ORF">CONPUDRAFT_138190</name>
</gene>
<sequence length="153" mass="17056">MTSPLNNAVTNTPTATVPAKRSCDDTAGAKTKKPRTRVPMKKPDVTNAQSLWCDEVWWKDNGGTGIQKEYQTEWKALPATEKAVSLLFVGINYTNVFLGFPEEVQLSQVAPLHDPIPASRQLNFLTIRALYSMPPARRLRRPARLPNFLPIPA</sequence>
<evidence type="ECO:0000313" key="3">
    <source>
        <dbReference type="Proteomes" id="UP000053558"/>
    </source>
</evidence>
<dbReference type="AlphaFoldDB" id="A0A5M3MI20"/>
<name>A0A5M3MI20_CONPW</name>
<dbReference type="KEGG" id="cput:CONPUDRAFT_138190"/>
<organism evidence="2 3">
    <name type="scientific">Coniophora puteana (strain RWD-64-598)</name>
    <name type="common">Brown rot fungus</name>
    <dbReference type="NCBI Taxonomy" id="741705"/>
    <lineage>
        <taxon>Eukaryota</taxon>
        <taxon>Fungi</taxon>
        <taxon>Dikarya</taxon>
        <taxon>Basidiomycota</taxon>
        <taxon>Agaricomycotina</taxon>
        <taxon>Agaricomycetes</taxon>
        <taxon>Agaricomycetidae</taxon>
        <taxon>Boletales</taxon>
        <taxon>Coniophorineae</taxon>
        <taxon>Coniophoraceae</taxon>
        <taxon>Coniophora</taxon>
    </lineage>
</organism>
<accession>A0A5M3MI20</accession>
<evidence type="ECO:0000313" key="2">
    <source>
        <dbReference type="EMBL" id="EIW78889.1"/>
    </source>
</evidence>
<dbReference type="GeneID" id="19201155"/>
<keyword evidence="3" id="KW-1185">Reference proteome</keyword>
<dbReference type="Proteomes" id="UP000053558">
    <property type="component" value="Unassembled WGS sequence"/>
</dbReference>
<comment type="caution">
    <text evidence="2">The sequence shown here is derived from an EMBL/GenBank/DDBJ whole genome shotgun (WGS) entry which is preliminary data.</text>
</comment>
<proteinExistence type="predicted"/>
<protein>
    <submittedName>
        <fullName evidence="2">Uncharacterized protein</fullName>
    </submittedName>
</protein>
<dbReference type="RefSeq" id="XP_007770651.1">
    <property type="nucleotide sequence ID" value="XM_007772461.1"/>
</dbReference>
<feature type="compositionally biased region" description="Low complexity" evidence="1">
    <location>
        <begin position="1"/>
        <end position="19"/>
    </location>
</feature>
<evidence type="ECO:0000256" key="1">
    <source>
        <dbReference type="SAM" id="MobiDB-lite"/>
    </source>
</evidence>
<dbReference type="EMBL" id="JH711581">
    <property type="protein sequence ID" value="EIW78889.1"/>
    <property type="molecule type" value="Genomic_DNA"/>
</dbReference>
<reference evidence="3" key="1">
    <citation type="journal article" date="2012" name="Science">
        <title>The Paleozoic origin of enzymatic lignin decomposition reconstructed from 31 fungal genomes.</title>
        <authorList>
            <person name="Floudas D."/>
            <person name="Binder M."/>
            <person name="Riley R."/>
            <person name="Barry K."/>
            <person name="Blanchette R.A."/>
            <person name="Henrissat B."/>
            <person name="Martinez A.T."/>
            <person name="Otillar R."/>
            <person name="Spatafora J.W."/>
            <person name="Yadav J.S."/>
            <person name="Aerts A."/>
            <person name="Benoit I."/>
            <person name="Boyd A."/>
            <person name="Carlson A."/>
            <person name="Copeland A."/>
            <person name="Coutinho P.M."/>
            <person name="de Vries R.P."/>
            <person name="Ferreira P."/>
            <person name="Findley K."/>
            <person name="Foster B."/>
            <person name="Gaskell J."/>
            <person name="Glotzer D."/>
            <person name="Gorecki P."/>
            <person name="Heitman J."/>
            <person name="Hesse C."/>
            <person name="Hori C."/>
            <person name="Igarashi K."/>
            <person name="Jurgens J.A."/>
            <person name="Kallen N."/>
            <person name="Kersten P."/>
            <person name="Kohler A."/>
            <person name="Kuees U."/>
            <person name="Kumar T.K.A."/>
            <person name="Kuo A."/>
            <person name="LaButti K."/>
            <person name="Larrondo L.F."/>
            <person name="Lindquist E."/>
            <person name="Ling A."/>
            <person name="Lombard V."/>
            <person name="Lucas S."/>
            <person name="Lundell T."/>
            <person name="Martin R."/>
            <person name="McLaughlin D.J."/>
            <person name="Morgenstern I."/>
            <person name="Morin E."/>
            <person name="Murat C."/>
            <person name="Nagy L.G."/>
            <person name="Nolan M."/>
            <person name="Ohm R.A."/>
            <person name="Patyshakuliyeva A."/>
            <person name="Rokas A."/>
            <person name="Ruiz-Duenas F.J."/>
            <person name="Sabat G."/>
            <person name="Salamov A."/>
            <person name="Samejima M."/>
            <person name="Schmutz J."/>
            <person name="Slot J.C."/>
            <person name="St John F."/>
            <person name="Stenlid J."/>
            <person name="Sun H."/>
            <person name="Sun S."/>
            <person name="Syed K."/>
            <person name="Tsang A."/>
            <person name="Wiebenga A."/>
            <person name="Young D."/>
            <person name="Pisabarro A."/>
            <person name="Eastwood D.C."/>
            <person name="Martin F."/>
            <person name="Cullen D."/>
            <person name="Grigoriev I.V."/>
            <person name="Hibbett D.S."/>
        </authorList>
    </citation>
    <scope>NUCLEOTIDE SEQUENCE [LARGE SCALE GENOMIC DNA]</scope>
    <source>
        <strain evidence="3">RWD-64-598 SS2</strain>
    </source>
</reference>
<feature type="region of interest" description="Disordered" evidence="1">
    <location>
        <begin position="1"/>
        <end position="42"/>
    </location>
</feature>
<feature type="compositionally biased region" description="Basic residues" evidence="1">
    <location>
        <begin position="30"/>
        <end position="40"/>
    </location>
</feature>